<keyword evidence="3" id="KW-0175">Coiled coil</keyword>
<proteinExistence type="inferred from homology"/>
<dbReference type="GO" id="GO:0050821">
    <property type="term" value="P:protein stabilization"/>
    <property type="evidence" value="ECO:0007669"/>
    <property type="project" value="TreeGrafter"/>
</dbReference>
<organism evidence="5 6">
    <name type="scientific">Faucicola osloensis</name>
    <name type="common">Moraxella osloensis</name>
    <dbReference type="NCBI Taxonomy" id="34062"/>
    <lineage>
        <taxon>Bacteria</taxon>
        <taxon>Pseudomonadati</taxon>
        <taxon>Pseudomonadota</taxon>
        <taxon>Gammaproteobacteria</taxon>
        <taxon>Moraxellales</taxon>
        <taxon>Moraxellaceae</taxon>
        <taxon>Faucicola</taxon>
    </lineage>
</organism>
<evidence type="ECO:0000313" key="6">
    <source>
        <dbReference type="Proteomes" id="UP000255230"/>
    </source>
</evidence>
<evidence type="ECO:0000256" key="4">
    <source>
        <dbReference type="SAM" id="SignalP"/>
    </source>
</evidence>
<dbReference type="InterPro" id="IPR024930">
    <property type="entry name" value="Skp_dom_sf"/>
</dbReference>
<name>A0A378Q9N0_FAUOS</name>
<sequence>MKIITQLATASILSVLAMPVFANTVAVWNSQVAINNTNIAKTKIGVVQAAVKPKQQQLDSYKATIERLQKQYATQNAQMTQAQKDDLRKQIQTNLQNYEQVASQIQSIIDANEAEVMQRIVPKIQAIKENIVRQKNIDVLIDNRDRTVSYVKPEWDVTADFTKAINDQVK</sequence>
<comment type="similarity">
    <text evidence="1">Belongs to the Skp family.</text>
</comment>
<dbReference type="GeneID" id="35779597"/>
<feature type="signal peptide" evidence="4">
    <location>
        <begin position="1"/>
        <end position="22"/>
    </location>
</feature>
<evidence type="ECO:0000256" key="1">
    <source>
        <dbReference type="ARBA" id="ARBA00009091"/>
    </source>
</evidence>
<protein>
    <submittedName>
        <fullName evidence="5">Outer membrane protein</fullName>
    </submittedName>
</protein>
<dbReference type="GO" id="GO:0051082">
    <property type="term" value="F:unfolded protein binding"/>
    <property type="evidence" value="ECO:0007669"/>
    <property type="project" value="InterPro"/>
</dbReference>
<gene>
    <name evidence="5" type="ORF">NCTC10465_01337</name>
</gene>
<dbReference type="InterPro" id="IPR005632">
    <property type="entry name" value="Chaperone_Skp"/>
</dbReference>
<evidence type="ECO:0000313" key="5">
    <source>
        <dbReference type="EMBL" id="STY97553.1"/>
    </source>
</evidence>
<dbReference type="GO" id="GO:0005829">
    <property type="term" value="C:cytosol"/>
    <property type="evidence" value="ECO:0007669"/>
    <property type="project" value="TreeGrafter"/>
</dbReference>
<keyword evidence="6" id="KW-1185">Reference proteome</keyword>
<dbReference type="Proteomes" id="UP000255230">
    <property type="component" value="Unassembled WGS sequence"/>
</dbReference>
<dbReference type="SMART" id="SM00935">
    <property type="entry name" value="OmpH"/>
    <property type="match status" value="1"/>
</dbReference>
<feature type="chain" id="PRO_5016673021" evidence="4">
    <location>
        <begin position="23"/>
        <end position="170"/>
    </location>
</feature>
<dbReference type="AlphaFoldDB" id="A0A378Q9N0"/>
<dbReference type="EMBL" id="UGPY01000001">
    <property type="protein sequence ID" value="STY97553.1"/>
    <property type="molecule type" value="Genomic_DNA"/>
</dbReference>
<keyword evidence="2 4" id="KW-0732">Signal</keyword>
<dbReference type="PANTHER" id="PTHR35089">
    <property type="entry name" value="CHAPERONE PROTEIN SKP"/>
    <property type="match status" value="1"/>
</dbReference>
<dbReference type="Pfam" id="PF03938">
    <property type="entry name" value="OmpH"/>
    <property type="match status" value="1"/>
</dbReference>
<evidence type="ECO:0000256" key="2">
    <source>
        <dbReference type="ARBA" id="ARBA00022729"/>
    </source>
</evidence>
<evidence type="ECO:0000256" key="3">
    <source>
        <dbReference type="SAM" id="Coils"/>
    </source>
</evidence>
<accession>A0A378Q9N0</accession>
<feature type="coiled-coil region" evidence="3">
    <location>
        <begin position="51"/>
        <end position="85"/>
    </location>
</feature>
<dbReference type="Gene3D" id="3.30.910.20">
    <property type="entry name" value="Skp domain"/>
    <property type="match status" value="1"/>
</dbReference>
<dbReference type="PANTHER" id="PTHR35089:SF1">
    <property type="entry name" value="CHAPERONE PROTEIN SKP"/>
    <property type="match status" value="1"/>
</dbReference>
<dbReference type="RefSeq" id="WP_197931422.1">
    <property type="nucleotide sequence ID" value="NZ_CBCRZU010000007.1"/>
</dbReference>
<dbReference type="SUPFAM" id="SSF111384">
    <property type="entry name" value="OmpH-like"/>
    <property type="match status" value="1"/>
</dbReference>
<reference evidence="5 6" key="1">
    <citation type="submission" date="2018-06" db="EMBL/GenBank/DDBJ databases">
        <authorList>
            <consortium name="Pathogen Informatics"/>
            <person name="Doyle S."/>
        </authorList>
    </citation>
    <scope>NUCLEOTIDE SEQUENCE [LARGE SCALE GENOMIC DNA]</scope>
    <source>
        <strain evidence="5 6">NCTC10465</strain>
    </source>
</reference>